<dbReference type="EMBL" id="CYKH01000567">
    <property type="protein sequence ID" value="CUG06211.1"/>
    <property type="molecule type" value="Genomic_DNA"/>
</dbReference>
<evidence type="ECO:0000313" key="2">
    <source>
        <dbReference type="EMBL" id="CUG06211.1"/>
    </source>
</evidence>
<gene>
    <name evidence="2" type="ORF">BSAL_72005</name>
</gene>
<proteinExistence type="predicted"/>
<dbReference type="OrthoDB" id="243885at2759"/>
<dbReference type="Proteomes" id="UP000051952">
    <property type="component" value="Unassembled WGS sequence"/>
</dbReference>
<dbReference type="InterPro" id="IPR011047">
    <property type="entry name" value="Quinoprotein_ADH-like_sf"/>
</dbReference>
<dbReference type="InterPro" id="IPR015943">
    <property type="entry name" value="WD40/YVTN_repeat-like_dom_sf"/>
</dbReference>
<organism evidence="2 3">
    <name type="scientific">Bodo saltans</name>
    <name type="common">Flagellated protozoan</name>
    <dbReference type="NCBI Taxonomy" id="75058"/>
    <lineage>
        <taxon>Eukaryota</taxon>
        <taxon>Discoba</taxon>
        <taxon>Euglenozoa</taxon>
        <taxon>Kinetoplastea</taxon>
        <taxon>Metakinetoplastina</taxon>
        <taxon>Eubodonida</taxon>
        <taxon>Bodonidae</taxon>
        <taxon>Bodo</taxon>
    </lineage>
</organism>
<feature type="compositionally biased region" description="Basic and acidic residues" evidence="1">
    <location>
        <begin position="1268"/>
        <end position="1282"/>
    </location>
</feature>
<sequence length="1460" mass="164645">MTNEAHDRSLKKSQQTTSEQQQPQEDDARLTASRNVPHSTLWSIRTHSGDIDICDVVTGTILQTIRQAKAGVHPTIQEDDARLTASRNVPHSTLWSIRTHSGDIDICDVVTGTILQTIRQAKAGVHPTTLRHVPYCSVYASDVSGTIFYGSPLARKTAFDQQLLHLKDERRVKTDFVWVGFVDGTIRLVQARGNSAEMVSRQRVRKEESDYFNVIHELPKCHSAEVVAFEMSPFHPTRAQPAKDDVSNPPSFEDAKQRMIANDLLPADRYGQYLCSASADSCVVVWDLADVYREIELLSARQLRLEAEYRHGTHLGAKGPRVTHQHVTGLKRSGDPIYIDNLQFGETDPSTLVTFATFVTSAKPLLRLKGTVCGLKHLRWTASVVTTKGHQRPRHVVATTRDIGDVEEQDGRRQLKLHQTQTRQDERDERMRLLGLTEDEMQDAEHEMALRLPKFIEEPVCSKTVHFLVAGDSNGYVMIWNLAEELSRKTEPPRPAAASHGNGLSKRMLDSQGRSPTRGSRNLDADVRSLATHVTTNAAYLRSTDQRIQFSGGVSISGLEPLLPQEIRITMRRAEPANVAMMNNMSAFDDTLGTPRATRSGGELDLVNEFLPLTDEVALYHAYKHLEIFVAVDGSVQFLSCHPAQLTRESEEQLYRLYRLLDQNASPNRIEARRGLDDEVVGSLDFQTFSVFFSKRVLQYHTQPITSMRLDILRKELWVARYDGMVSIFSTTKLKELCRIPHPHAYETYPPHSAHEVEEGLAEYHYLAGMPLHLEEHPESAVFVAKSFVRDFAATSSDVCERILCAFGPEHHDVNEVVHVTALPHDTYNAITQTETYMTDRLKKIWAMREKRLAERDAAKQAATHRQRIQKRVDRALSRIMNQESILSTQGTVLAMWLQWAKQRKSDRVASHTAKFVEREQDCSLKWSDFVQQARAAVEENRELRQRVFHVIAETANNNLLRSYLVRWHESHLTKVSRRVEIPMLVGNNGMRVLRRFYAKWSDNVTQRHDTASLVRQNTRFHLIRQLQYGREVAHSAFLKWKRFSDTANRMNEWLSVHVDEHLITATGNGVNTAVQQRYFHKWTSGTFTNGLHPPPFAKSIDFSHQQRSQFRAPDGVVHTHAARRSAAHAAQRQSDHLKAVTSHYELEYDTLETQHYIAAAHLLCEAFDDASQVLEIEIAAGGGADEEGSGSLLLSETTHPLRSFDVLMNDTSGRTTDEEHRVLLWTAIENLRCENASMRKAHQQTAEATYLADREVMYLESSGSAAPKEEAGENGDSHARTEKTNISDMLESLRHIAATQLAKSRLSSILAISADRSVDAHSQLSLLFPRQNSISTLGADALKDIATRCVTQFLLPKLEELSVFTHSSDGAQTGVWESVMLALDALWSLEVDGDLGLAEDSSIAARPPSLEDLKESDQRPLEYLDLAVALDSENGGKLQKFVKTAQKVIQLHRQENTVS</sequence>
<feature type="region of interest" description="Disordered" evidence="1">
    <location>
        <begin position="1"/>
        <end position="34"/>
    </location>
</feature>
<dbReference type="Gene3D" id="2.130.10.10">
    <property type="entry name" value="YVTN repeat-like/Quinoprotein amine dehydrogenase"/>
    <property type="match status" value="1"/>
</dbReference>
<name>A0A0S4IX28_BODSA</name>
<evidence type="ECO:0000256" key="1">
    <source>
        <dbReference type="SAM" id="MobiDB-lite"/>
    </source>
</evidence>
<accession>A0A0S4IX28</accession>
<protein>
    <submittedName>
        <fullName evidence="2">Uncharacterized protein</fullName>
    </submittedName>
</protein>
<feature type="region of interest" description="Disordered" evidence="1">
    <location>
        <begin position="1262"/>
        <end position="1282"/>
    </location>
</feature>
<feature type="compositionally biased region" description="Low complexity" evidence="1">
    <location>
        <begin position="12"/>
        <end position="23"/>
    </location>
</feature>
<keyword evidence="3" id="KW-1185">Reference proteome</keyword>
<feature type="compositionally biased region" description="Basic and acidic residues" evidence="1">
    <location>
        <begin position="1"/>
        <end position="10"/>
    </location>
</feature>
<dbReference type="SMART" id="SM00320">
    <property type="entry name" value="WD40"/>
    <property type="match status" value="2"/>
</dbReference>
<evidence type="ECO:0000313" key="3">
    <source>
        <dbReference type="Proteomes" id="UP000051952"/>
    </source>
</evidence>
<dbReference type="SUPFAM" id="SSF50998">
    <property type="entry name" value="Quinoprotein alcohol dehydrogenase-like"/>
    <property type="match status" value="1"/>
</dbReference>
<dbReference type="InterPro" id="IPR001680">
    <property type="entry name" value="WD40_rpt"/>
</dbReference>
<feature type="region of interest" description="Disordered" evidence="1">
    <location>
        <begin position="488"/>
        <end position="526"/>
    </location>
</feature>
<reference evidence="3" key="1">
    <citation type="submission" date="2015-09" db="EMBL/GenBank/DDBJ databases">
        <authorList>
            <consortium name="Pathogen Informatics"/>
        </authorList>
    </citation>
    <scope>NUCLEOTIDE SEQUENCE [LARGE SCALE GENOMIC DNA]</scope>
    <source>
        <strain evidence="3">Lake Konstanz</strain>
    </source>
</reference>